<organism evidence="2 3">
    <name type="scientific">Luteolibacter arcticus</name>
    <dbReference type="NCBI Taxonomy" id="1581411"/>
    <lineage>
        <taxon>Bacteria</taxon>
        <taxon>Pseudomonadati</taxon>
        <taxon>Verrucomicrobiota</taxon>
        <taxon>Verrucomicrobiia</taxon>
        <taxon>Verrucomicrobiales</taxon>
        <taxon>Verrucomicrobiaceae</taxon>
        <taxon>Luteolibacter</taxon>
    </lineage>
</organism>
<gene>
    <name evidence="2" type="ORF">OKA05_13385</name>
</gene>
<feature type="transmembrane region" description="Helical" evidence="1">
    <location>
        <begin position="21"/>
        <end position="41"/>
    </location>
</feature>
<comment type="caution">
    <text evidence="2">The sequence shown here is derived from an EMBL/GenBank/DDBJ whole genome shotgun (WGS) entry which is preliminary data.</text>
</comment>
<feature type="transmembrane region" description="Helical" evidence="1">
    <location>
        <begin position="339"/>
        <end position="358"/>
    </location>
</feature>
<keyword evidence="1" id="KW-0472">Membrane</keyword>
<feature type="transmembrane region" description="Helical" evidence="1">
    <location>
        <begin position="209"/>
        <end position="241"/>
    </location>
</feature>
<feature type="transmembrane region" description="Helical" evidence="1">
    <location>
        <begin position="261"/>
        <end position="283"/>
    </location>
</feature>
<feature type="transmembrane region" description="Helical" evidence="1">
    <location>
        <begin position="132"/>
        <end position="153"/>
    </location>
</feature>
<dbReference type="Proteomes" id="UP001320876">
    <property type="component" value="Unassembled WGS sequence"/>
</dbReference>
<feature type="transmembrane region" description="Helical" evidence="1">
    <location>
        <begin position="184"/>
        <end position="202"/>
    </location>
</feature>
<feature type="transmembrane region" description="Helical" evidence="1">
    <location>
        <begin position="388"/>
        <end position="404"/>
    </location>
</feature>
<evidence type="ECO:0000313" key="2">
    <source>
        <dbReference type="EMBL" id="MCW1923551.1"/>
    </source>
</evidence>
<feature type="transmembrane region" description="Helical" evidence="1">
    <location>
        <begin position="488"/>
        <end position="508"/>
    </location>
</feature>
<feature type="transmembrane region" description="Helical" evidence="1">
    <location>
        <begin position="416"/>
        <end position="440"/>
    </location>
</feature>
<reference evidence="2 3" key="1">
    <citation type="submission" date="2022-10" db="EMBL/GenBank/DDBJ databases">
        <title>Luteolibacter arcticus strain CCTCC AB 2014275, whole genome shotgun sequencing project.</title>
        <authorList>
            <person name="Zhao G."/>
            <person name="Shen L."/>
        </authorList>
    </citation>
    <scope>NUCLEOTIDE SEQUENCE [LARGE SCALE GENOMIC DNA]</scope>
    <source>
        <strain evidence="2 3">CCTCC AB 2014275</strain>
    </source>
</reference>
<dbReference type="RefSeq" id="WP_264487660.1">
    <property type="nucleotide sequence ID" value="NZ_JAPDDT010000005.1"/>
</dbReference>
<keyword evidence="3" id="KW-1185">Reference proteome</keyword>
<accession>A0ABT3GJ91</accession>
<evidence type="ECO:0008006" key="4">
    <source>
        <dbReference type="Google" id="ProtNLM"/>
    </source>
</evidence>
<evidence type="ECO:0000256" key="1">
    <source>
        <dbReference type="SAM" id="Phobius"/>
    </source>
</evidence>
<name>A0ABT3GJ91_9BACT</name>
<proteinExistence type="predicted"/>
<sequence length="797" mass="87955">MSEEPSEKAFPATPSVRRRQTFVCACICAAAILAWFSPWWMGGRVLAPLDVMHELLQPWRGTDAQVSVKNHFVVDAIDNYLTYRILAADSYRAEGWVGWSSLTYGGTVQYANTMALYYDWTMQLHRWFDFWTAWHLGIMGQFLLASLGMLLFLRGRGIGPLWSCCGALAYAANTQFIIWVYHRWALSAFCWVPWILWAADCYKRGRKPAWALVPAFIAMAFLGGSLQHCAFVALVVSALWAEEALKAGKSLVAQARLLGRYSAWGVLAAGMAAMMLLPCIAAYHESSQLGLHSTARMGLYPHGMLQPVMNLLAYALQVFPSVVGRPCTMDALKVFKSELFFVAYFGSLPVLIAFLACFRKNVPPLARFLILIGLLIPLTPLVKYLYQRMLLIWILGGIFAFVDFMQRSSPTTRLRIAKVTGICAGAAVILWTLGSLVLAMKREQVTALLQAKFLGPGSGGAFGIFKSWMQGRLEGFVNDCLIWSPQQLIPLALFFASLAGLALTASVVSRRRMIGSGIVAVAGLAELMVFSSRWVTWSDLAKHPLFPVTPEAAALQQHVKNGRIFTSIKSLETHMAETPFLPNTLTAYGVATISGFDSIAKDGMVSPARLSGDARSLGRIGVSHLVTCPGNAPREAAWEKVWSSEVMEIYQNRDAVPRYVGFQDDSSKDSFLRNEGSSHWETLQESSGRENARKIEVPPGIRWIRIAENQADGWKYRTADSAPDAWRPVLRAPDASMVLPLENPPPGQPTTVLMEYDPPLRKAGFVVSTVALLLTILSAWGVSRLKPRAPAEARGTA</sequence>
<keyword evidence="1" id="KW-0812">Transmembrane</keyword>
<protein>
    <recommendedName>
        <fullName evidence="4">Membrane protein YfhO</fullName>
    </recommendedName>
</protein>
<feature type="transmembrane region" description="Helical" evidence="1">
    <location>
        <begin position="763"/>
        <end position="782"/>
    </location>
</feature>
<evidence type="ECO:0000313" key="3">
    <source>
        <dbReference type="Proteomes" id="UP001320876"/>
    </source>
</evidence>
<keyword evidence="1" id="KW-1133">Transmembrane helix</keyword>
<dbReference type="EMBL" id="JAPDDT010000005">
    <property type="protein sequence ID" value="MCW1923551.1"/>
    <property type="molecule type" value="Genomic_DNA"/>
</dbReference>
<feature type="transmembrane region" description="Helical" evidence="1">
    <location>
        <begin position="365"/>
        <end position="382"/>
    </location>
</feature>